<reference evidence="1" key="1">
    <citation type="submission" date="2009-08" db="EMBL/GenBank/DDBJ databases">
        <title>Annotation of Salpingoeca rosetta.</title>
        <authorList>
            <consortium name="The Broad Institute Genome Sequencing Platform"/>
            <person name="Russ C."/>
            <person name="Cuomo C."/>
            <person name="Burger G."/>
            <person name="Gray M.W."/>
            <person name="Holland P.W.H."/>
            <person name="King N."/>
            <person name="Lang F.B.F."/>
            <person name="Roger A.J."/>
            <person name="Ruiz-Trillo I."/>
            <person name="Young S.K."/>
            <person name="Zeng Q."/>
            <person name="Gargeya S."/>
            <person name="Alvarado L."/>
            <person name="Berlin A."/>
            <person name="Chapman S.B."/>
            <person name="Chen Z."/>
            <person name="Freedman E."/>
            <person name="Gellesch M."/>
            <person name="Goldberg J."/>
            <person name="Griggs A."/>
            <person name="Gujja S."/>
            <person name="Heilman E."/>
            <person name="Heiman D."/>
            <person name="Howarth C."/>
            <person name="Mehta T."/>
            <person name="Neiman D."/>
            <person name="Pearson M."/>
            <person name="Roberts A."/>
            <person name="Saif S."/>
            <person name="Shea T."/>
            <person name="Shenoy N."/>
            <person name="Sisk P."/>
            <person name="Stolte C."/>
            <person name="Sykes S."/>
            <person name="White J."/>
            <person name="Yandava C."/>
            <person name="Haas B."/>
            <person name="Nusbaum C."/>
            <person name="Birren B."/>
        </authorList>
    </citation>
    <scope>NUCLEOTIDE SEQUENCE</scope>
    <source>
        <strain evidence="1">ATCC 50818</strain>
    </source>
</reference>
<dbReference type="RefSeq" id="XP_004996851.1">
    <property type="nucleotide sequence ID" value="XM_004996794.1"/>
</dbReference>
<dbReference type="EMBL" id="GL832959">
    <property type="protein sequence ID" value="EGD81647.1"/>
    <property type="molecule type" value="Genomic_DNA"/>
</dbReference>
<accession>F2U1Z5</accession>
<dbReference type="PANTHER" id="PTHR46660">
    <property type="match status" value="1"/>
</dbReference>
<dbReference type="Proteomes" id="UP000007799">
    <property type="component" value="Unassembled WGS sequence"/>
</dbReference>
<dbReference type="InParanoid" id="F2U1Z5"/>
<name>F2U1Z5_SALR5</name>
<dbReference type="STRING" id="946362.F2U1Z5"/>
<evidence type="ECO:0000313" key="1">
    <source>
        <dbReference type="EMBL" id="EGD81647.1"/>
    </source>
</evidence>
<dbReference type="AlphaFoldDB" id="F2U1Z5"/>
<evidence type="ECO:0000313" key="2">
    <source>
        <dbReference type="Proteomes" id="UP000007799"/>
    </source>
</evidence>
<dbReference type="KEGG" id="sre:PTSG_02363"/>
<dbReference type="InterPro" id="IPR052622">
    <property type="entry name" value="Glycosyltransferase_G1"/>
</dbReference>
<proteinExistence type="predicted"/>
<organism evidence="1 2">
    <name type="scientific">Salpingoeca rosetta (strain ATCC 50818 / BSB-021)</name>
    <dbReference type="NCBI Taxonomy" id="946362"/>
    <lineage>
        <taxon>Eukaryota</taxon>
        <taxon>Choanoflagellata</taxon>
        <taxon>Craspedida</taxon>
        <taxon>Salpingoecidae</taxon>
        <taxon>Salpingoeca</taxon>
    </lineage>
</organism>
<dbReference type="GeneID" id="16077444"/>
<dbReference type="OrthoDB" id="512920at2759"/>
<gene>
    <name evidence="1" type="ORF">PTSG_02363</name>
</gene>
<sequence length="196" mass="21230">MFGGTGDSSAVGVVLRVAVLTTPSAFTGNACLAQRIKSFVEAGVGATDGSDEERAGHKALECVVLSHTSYQTPRDLDLDCERRKIKALIGIHAYRSGRLLQGSRIPYLIVLGGTDTTIFLQSAQHVDVMRAAIHGARELVCFASWMATTMEQAIGSIPCPVTIIPQGISSKLEVTPTYEPAFHLRKRDWIVIYDAR</sequence>
<protein>
    <submittedName>
        <fullName evidence="1">Uncharacterized protein</fullName>
    </submittedName>
</protein>
<dbReference type="PANTHER" id="PTHR46660:SF2">
    <property type="entry name" value="GLYCOSYLTRANSFERASE 1 DOMAIN-CONTAINING PROTEIN 1"/>
    <property type="match status" value="1"/>
</dbReference>
<keyword evidence="2" id="KW-1185">Reference proteome</keyword>